<accession>A0A4P8XV04</accession>
<keyword evidence="1" id="KW-0812">Transmembrane</keyword>
<dbReference type="InterPro" id="IPR045407">
    <property type="entry name" value="DUF6512"/>
</dbReference>
<sequence length="191" mass="21662">MKVKFFRNLEIVGAFFVFSLAFLLHYIYQLTDGTVFSILFGAVNESVWENTKIFLIAYAIWGLVELLVSNVYFKPFVVGKVLGIYFMGFFIIIMHYLFSLFVGDKMVGVDIAIGIFAVIFSQIISYRVALSDKNFGAYFIPSLFLLGLFLIAYFSFTVFPPHMGLFKDETTGFYGILPNYVDKGAAVLNNL</sequence>
<dbReference type="KEGG" id="ruj:E5Z56_05805"/>
<evidence type="ECO:0000256" key="1">
    <source>
        <dbReference type="SAM" id="Phobius"/>
    </source>
</evidence>
<proteinExistence type="predicted"/>
<feature type="transmembrane region" description="Helical" evidence="1">
    <location>
        <begin position="82"/>
        <end position="101"/>
    </location>
</feature>
<reference evidence="2 3" key="1">
    <citation type="submission" date="2019-04" db="EMBL/GenBank/DDBJ databases">
        <authorList>
            <person name="Embree M."/>
            <person name="Gaffney J.R."/>
        </authorList>
    </citation>
    <scope>NUCLEOTIDE SEQUENCE [LARGE SCALE GENOMIC DNA]</scope>
    <source>
        <strain evidence="2 3">JE7A12</strain>
    </source>
</reference>
<dbReference type="RefSeq" id="WP_138156985.1">
    <property type="nucleotide sequence ID" value="NZ_CP039381.1"/>
</dbReference>
<dbReference type="OrthoDB" id="48209at2"/>
<feature type="transmembrane region" description="Helical" evidence="1">
    <location>
        <begin position="107"/>
        <end position="128"/>
    </location>
</feature>
<evidence type="ECO:0000313" key="3">
    <source>
        <dbReference type="Proteomes" id="UP000301475"/>
    </source>
</evidence>
<keyword evidence="1" id="KW-0472">Membrane</keyword>
<feature type="transmembrane region" description="Helical" evidence="1">
    <location>
        <begin position="9"/>
        <end position="28"/>
    </location>
</feature>
<protein>
    <submittedName>
        <fullName evidence="2">Uncharacterized protein</fullName>
    </submittedName>
</protein>
<keyword evidence="1" id="KW-1133">Transmembrane helix</keyword>
<dbReference type="AlphaFoldDB" id="A0A4P8XV04"/>
<keyword evidence="3" id="KW-1185">Reference proteome</keyword>
<dbReference type="Proteomes" id="UP000301475">
    <property type="component" value="Chromosome"/>
</dbReference>
<organism evidence="2 3">
    <name type="scientific">Ruminococcus bovis</name>
    <dbReference type="NCBI Taxonomy" id="2564099"/>
    <lineage>
        <taxon>Bacteria</taxon>
        <taxon>Bacillati</taxon>
        <taxon>Bacillota</taxon>
        <taxon>Clostridia</taxon>
        <taxon>Eubacteriales</taxon>
        <taxon>Oscillospiraceae</taxon>
        <taxon>Ruminococcus</taxon>
    </lineage>
</organism>
<dbReference type="Pfam" id="PF20122">
    <property type="entry name" value="DUF6512"/>
    <property type="match status" value="1"/>
</dbReference>
<dbReference type="EMBL" id="CP039381">
    <property type="protein sequence ID" value="QCT06906.1"/>
    <property type="molecule type" value="Genomic_DNA"/>
</dbReference>
<gene>
    <name evidence="2" type="ORF">E5Z56_05805</name>
</gene>
<evidence type="ECO:0000313" key="2">
    <source>
        <dbReference type="EMBL" id="QCT06906.1"/>
    </source>
</evidence>
<feature type="transmembrane region" description="Helical" evidence="1">
    <location>
        <begin position="53"/>
        <end position="73"/>
    </location>
</feature>
<feature type="transmembrane region" description="Helical" evidence="1">
    <location>
        <begin position="135"/>
        <end position="156"/>
    </location>
</feature>
<name>A0A4P8XV04_9FIRM</name>